<evidence type="ECO:0000313" key="10">
    <source>
        <dbReference type="Proteomes" id="UP000559598"/>
    </source>
</evidence>
<feature type="transmembrane region" description="Helical" evidence="8">
    <location>
        <begin position="329"/>
        <end position="350"/>
    </location>
</feature>
<dbReference type="Proteomes" id="UP000559598">
    <property type="component" value="Unassembled WGS sequence"/>
</dbReference>
<proteinExistence type="inferred from homology"/>
<keyword evidence="5 8" id="KW-0812">Transmembrane</keyword>
<gene>
    <name evidence="9" type="ORF">GGR02_002246</name>
</gene>
<feature type="transmembrane region" description="Helical" evidence="8">
    <location>
        <begin position="38"/>
        <end position="59"/>
    </location>
</feature>
<evidence type="ECO:0000256" key="6">
    <source>
        <dbReference type="ARBA" id="ARBA00022989"/>
    </source>
</evidence>
<dbReference type="EMBL" id="JACIDE010000015">
    <property type="protein sequence ID" value="MBB4074479.1"/>
    <property type="molecule type" value="Genomic_DNA"/>
</dbReference>
<organism evidence="9 10">
    <name type="scientific">Anoxybacteroides voinovskiense</name>
    <dbReference type="NCBI Taxonomy" id="230470"/>
    <lineage>
        <taxon>Bacteria</taxon>
        <taxon>Bacillati</taxon>
        <taxon>Bacillota</taxon>
        <taxon>Bacilli</taxon>
        <taxon>Bacillales</taxon>
        <taxon>Anoxybacillaceae</taxon>
        <taxon>Anoxybacteroides</taxon>
    </lineage>
</organism>
<dbReference type="Pfam" id="PF03845">
    <property type="entry name" value="Spore_permease"/>
    <property type="match status" value="1"/>
</dbReference>
<evidence type="ECO:0000256" key="4">
    <source>
        <dbReference type="ARBA" id="ARBA00022544"/>
    </source>
</evidence>
<keyword evidence="6 8" id="KW-1133">Transmembrane helix</keyword>
<evidence type="ECO:0000256" key="3">
    <source>
        <dbReference type="ARBA" id="ARBA00022448"/>
    </source>
</evidence>
<dbReference type="GO" id="GO:0016020">
    <property type="term" value="C:membrane"/>
    <property type="evidence" value="ECO:0007669"/>
    <property type="project" value="UniProtKB-SubCell"/>
</dbReference>
<dbReference type="InterPro" id="IPR004761">
    <property type="entry name" value="Spore_GerAB"/>
</dbReference>
<feature type="transmembrane region" description="Helical" evidence="8">
    <location>
        <begin position="80"/>
        <end position="100"/>
    </location>
</feature>
<accession>A0A840DY78</accession>
<keyword evidence="3" id="KW-0813">Transport</keyword>
<evidence type="ECO:0000256" key="1">
    <source>
        <dbReference type="ARBA" id="ARBA00004141"/>
    </source>
</evidence>
<evidence type="ECO:0000256" key="5">
    <source>
        <dbReference type="ARBA" id="ARBA00022692"/>
    </source>
</evidence>
<keyword evidence="4" id="KW-0309">Germination</keyword>
<comment type="similarity">
    <text evidence="2">Belongs to the amino acid-polyamine-organocation (APC) superfamily. Spore germination protein (SGP) (TC 2.A.3.9) family.</text>
</comment>
<evidence type="ECO:0000256" key="8">
    <source>
        <dbReference type="SAM" id="Phobius"/>
    </source>
</evidence>
<reference evidence="9 10" key="1">
    <citation type="submission" date="2020-08" db="EMBL/GenBank/DDBJ databases">
        <title>Genomic Encyclopedia of Type Strains, Phase IV (KMG-IV): sequencing the most valuable type-strain genomes for metagenomic binning, comparative biology and taxonomic classification.</title>
        <authorList>
            <person name="Goeker M."/>
        </authorList>
    </citation>
    <scope>NUCLEOTIDE SEQUENCE [LARGE SCALE GENOMIC DNA]</scope>
    <source>
        <strain evidence="9 10">DSM 17075</strain>
    </source>
</reference>
<evidence type="ECO:0000313" key="9">
    <source>
        <dbReference type="EMBL" id="MBB4074479.1"/>
    </source>
</evidence>
<dbReference type="PANTHER" id="PTHR34975:SF2">
    <property type="entry name" value="SPORE GERMINATION PROTEIN A2"/>
    <property type="match status" value="1"/>
</dbReference>
<feature type="transmembrane region" description="Helical" evidence="8">
    <location>
        <begin position="139"/>
        <end position="164"/>
    </location>
</feature>
<evidence type="ECO:0000256" key="2">
    <source>
        <dbReference type="ARBA" id="ARBA00007998"/>
    </source>
</evidence>
<sequence>MNDEQITVKQVIILVMLSTGLVNHVMVIPVLLEVAGRDAWLSVFAAAVLYSIWICFLYWTLKKMNGQSLYLWMSARFGRGVARCLSFGIAIFLFFAMWVTLKDTLNWTITSYFPQTPIFILALLFVAISYYASVNIQSLAISGAVILFFVIVLGFFVMSANFMYKDYSRLFPLFEHGYSRMVRGIVYIGGGLVEMGLLVFLQHRISPPIRLKHMWLLGLLLVGLTLGPLIGSITIFGVSEASHQRYPAYEQWRLLQIGKYISHVDFFSIYQWLSGALIRLSLLLYVIADLFPLSHKTKTWGKRIVCSLLIGVSLFRVGDATFYALIKRVYFPASLCFFLGLSLLSGWLTVRRGMNDEKQP</sequence>
<feature type="transmembrane region" description="Helical" evidence="8">
    <location>
        <begin position="269"/>
        <end position="288"/>
    </location>
</feature>
<evidence type="ECO:0000256" key="7">
    <source>
        <dbReference type="ARBA" id="ARBA00023136"/>
    </source>
</evidence>
<feature type="transmembrane region" description="Helical" evidence="8">
    <location>
        <begin position="300"/>
        <end position="317"/>
    </location>
</feature>
<name>A0A840DY78_9BACL</name>
<keyword evidence="10" id="KW-1185">Reference proteome</keyword>
<comment type="subcellular location">
    <subcellularLocation>
        <location evidence="1">Membrane</location>
        <topology evidence="1">Multi-pass membrane protein</topology>
    </subcellularLocation>
</comment>
<protein>
    <submittedName>
        <fullName evidence="9">Spore germination protein (Amino acid permease)</fullName>
    </submittedName>
</protein>
<feature type="transmembrane region" description="Helical" evidence="8">
    <location>
        <begin position="112"/>
        <end position="132"/>
    </location>
</feature>
<feature type="transmembrane region" description="Helical" evidence="8">
    <location>
        <begin position="184"/>
        <end position="202"/>
    </location>
</feature>
<dbReference type="RefSeq" id="WP_183184808.1">
    <property type="nucleotide sequence ID" value="NZ_BMNP01000033.1"/>
</dbReference>
<feature type="transmembrane region" description="Helical" evidence="8">
    <location>
        <begin position="214"/>
        <end position="238"/>
    </location>
</feature>
<keyword evidence="7 8" id="KW-0472">Membrane</keyword>
<dbReference type="GO" id="GO:0009847">
    <property type="term" value="P:spore germination"/>
    <property type="evidence" value="ECO:0007669"/>
    <property type="project" value="InterPro"/>
</dbReference>
<dbReference type="PANTHER" id="PTHR34975">
    <property type="entry name" value="SPORE GERMINATION PROTEIN A2"/>
    <property type="match status" value="1"/>
</dbReference>
<feature type="transmembrane region" description="Helical" evidence="8">
    <location>
        <begin position="12"/>
        <end position="32"/>
    </location>
</feature>
<dbReference type="NCBIfam" id="TIGR00912">
    <property type="entry name" value="2A0309"/>
    <property type="match status" value="1"/>
</dbReference>
<dbReference type="AlphaFoldDB" id="A0A840DY78"/>
<comment type="caution">
    <text evidence="9">The sequence shown here is derived from an EMBL/GenBank/DDBJ whole genome shotgun (WGS) entry which is preliminary data.</text>
</comment>